<dbReference type="PANTHER" id="PTHR43806">
    <property type="entry name" value="PEPTIDASE S8"/>
    <property type="match status" value="1"/>
</dbReference>
<evidence type="ECO:0000259" key="13">
    <source>
        <dbReference type="Pfam" id="PF12583"/>
    </source>
</evidence>
<dbReference type="PANTHER" id="PTHR43806:SF14">
    <property type="entry name" value="TRIPEPTIDYL-PEPTIDASE 2"/>
    <property type="match status" value="1"/>
</dbReference>
<dbReference type="PRINTS" id="PR00723">
    <property type="entry name" value="SUBTILISIN"/>
</dbReference>
<feature type="domain" description="Peptidase S8/S53" evidence="11">
    <location>
        <begin position="35"/>
        <end position="479"/>
    </location>
</feature>
<keyword evidence="7 10" id="KW-0378">Hydrolase</keyword>
<evidence type="ECO:0000256" key="2">
    <source>
        <dbReference type="ARBA" id="ARBA00011073"/>
    </source>
</evidence>
<feature type="domain" description="Tripeptidyl peptidase II C-terminal" evidence="13">
    <location>
        <begin position="970"/>
        <end position="1033"/>
    </location>
</feature>
<dbReference type="Pfam" id="PF12580">
    <property type="entry name" value="TPPII"/>
    <property type="match status" value="1"/>
</dbReference>
<dbReference type="InterPro" id="IPR022398">
    <property type="entry name" value="Peptidase_S8_His-AS"/>
</dbReference>
<dbReference type="Gene3D" id="6.10.250.3080">
    <property type="match status" value="1"/>
</dbReference>
<feature type="active site" description="Charge relay system" evidence="10">
    <location>
        <position position="44"/>
    </location>
</feature>
<evidence type="ECO:0000259" key="12">
    <source>
        <dbReference type="Pfam" id="PF12580"/>
    </source>
</evidence>
<keyword evidence="5" id="KW-0031">Aminopeptidase</keyword>
<dbReference type="SUPFAM" id="SSF52743">
    <property type="entry name" value="Subtilisin-like"/>
    <property type="match status" value="1"/>
</dbReference>
<dbReference type="GO" id="GO:0006508">
    <property type="term" value="P:proteolysis"/>
    <property type="evidence" value="ECO:0007669"/>
    <property type="project" value="UniProtKB-KW"/>
</dbReference>
<dbReference type="InterPro" id="IPR046940">
    <property type="entry name" value="TPPII_Ig-like_sf"/>
</dbReference>
<evidence type="ECO:0000256" key="6">
    <source>
        <dbReference type="ARBA" id="ARBA00022670"/>
    </source>
</evidence>
<gene>
    <name evidence="15" type="ORF">ONB1V03_LOCUS11065</name>
</gene>
<evidence type="ECO:0000256" key="10">
    <source>
        <dbReference type="PROSITE-ProRule" id="PRU01240"/>
    </source>
</evidence>
<dbReference type="InterPro" id="IPR015500">
    <property type="entry name" value="Peptidase_S8_subtilisin-rel"/>
</dbReference>
<dbReference type="InterPro" id="IPR022232">
    <property type="entry name" value="TPPII_C_art"/>
</dbReference>
<dbReference type="EMBL" id="CAJPVJ010007942">
    <property type="protein sequence ID" value="CAG2171605.1"/>
    <property type="molecule type" value="Genomic_DNA"/>
</dbReference>
<feature type="active site" description="Charge relay system" evidence="10">
    <location>
        <position position="251"/>
    </location>
</feature>
<dbReference type="Gene3D" id="1.25.40.710">
    <property type="match status" value="1"/>
</dbReference>
<dbReference type="GO" id="GO:0008240">
    <property type="term" value="F:tripeptidyl-peptidase activity"/>
    <property type="evidence" value="ECO:0007669"/>
    <property type="project" value="UniProtKB-EC"/>
</dbReference>
<name>A0A7R9QQR2_9ACAR</name>
<dbReference type="InterPro" id="IPR036852">
    <property type="entry name" value="Peptidase_S8/S53_dom_sf"/>
</dbReference>
<feature type="domain" description="Tripeptidyl-peptidase II first Ig-like" evidence="14">
    <location>
        <begin position="514"/>
        <end position="624"/>
    </location>
</feature>
<evidence type="ECO:0000313" key="15">
    <source>
        <dbReference type="EMBL" id="CAD7654418.1"/>
    </source>
</evidence>
<proteinExistence type="inferred from homology"/>
<accession>A0A7R9QQR2</accession>
<dbReference type="Proteomes" id="UP000728032">
    <property type="component" value="Unassembled WGS sequence"/>
</dbReference>
<protein>
    <recommendedName>
        <fullName evidence="4">Tripeptidyl-peptidase 2</fullName>
        <ecNumber evidence="3">3.4.14.10</ecNumber>
    </recommendedName>
    <alternativeName>
        <fullName evidence="9">Tripeptidyl aminopeptidase</fullName>
    </alternativeName>
</protein>
<evidence type="ECO:0000256" key="5">
    <source>
        <dbReference type="ARBA" id="ARBA00022438"/>
    </source>
</evidence>
<dbReference type="InterPro" id="IPR048383">
    <property type="entry name" value="TPPII_Ig-like-1"/>
</dbReference>
<dbReference type="Gene3D" id="2.60.40.3170">
    <property type="match status" value="1"/>
</dbReference>
<dbReference type="InterPro" id="IPR023828">
    <property type="entry name" value="Peptidase_S8_Ser-AS"/>
</dbReference>
<keyword evidence="16" id="KW-1185">Reference proteome</keyword>
<organism evidence="15">
    <name type="scientific">Oppiella nova</name>
    <dbReference type="NCBI Taxonomy" id="334625"/>
    <lineage>
        <taxon>Eukaryota</taxon>
        <taxon>Metazoa</taxon>
        <taxon>Ecdysozoa</taxon>
        <taxon>Arthropoda</taxon>
        <taxon>Chelicerata</taxon>
        <taxon>Arachnida</taxon>
        <taxon>Acari</taxon>
        <taxon>Acariformes</taxon>
        <taxon>Sarcoptiformes</taxon>
        <taxon>Oribatida</taxon>
        <taxon>Brachypylina</taxon>
        <taxon>Oppioidea</taxon>
        <taxon>Oppiidae</taxon>
        <taxon>Oppiella</taxon>
    </lineage>
</organism>
<dbReference type="InterPro" id="IPR022229">
    <property type="entry name" value="TPPII_Ig-like-2"/>
</dbReference>
<evidence type="ECO:0000259" key="14">
    <source>
        <dbReference type="Pfam" id="PF21223"/>
    </source>
</evidence>
<dbReference type="AlphaFoldDB" id="A0A7R9QQR2"/>
<dbReference type="Pfam" id="PF00082">
    <property type="entry name" value="Peptidase_S8"/>
    <property type="match status" value="1"/>
</dbReference>
<dbReference type="GO" id="GO:0005829">
    <property type="term" value="C:cytosol"/>
    <property type="evidence" value="ECO:0007669"/>
    <property type="project" value="TreeGrafter"/>
</dbReference>
<keyword evidence="6 10" id="KW-0645">Protease</keyword>
<dbReference type="PROSITE" id="PS51892">
    <property type="entry name" value="SUBTILASE"/>
    <property type="match status" value="1"/>
</dbReference>
<dbReference type="PROSITE" id="PS00138">
    <property type="entry name" value="SUBTILASE_SER"/>
    <property type="match status" value="1"/>
</dbReference>
<dbReference type="EMBL" id="OC922767">
    <property type="protein sequence ID" value="CAD7654418.1"/>
    <property type="molecule type" value="Genomic_DNA"/>
</dbReference>
<dbReference type="PROSITE" id="PS00137">
    <property type="entry name" value="SUBTILASE_HIS"/>
    <property type="match status" value="1"/>
</dbReference>
<dbReference type="InterPro" id="IPR050131">
    <property type="entry name" value="Peptidase_S8_subtilisin-like"/>
</dbReference>
<sequence>MSASVVNESFPLWALLPKRETTAQSFIDKYPEYDGRGIKIAILDSGVDPGADGLQTTSDGKPKIIDMMDATGAGDVDTSTVVEADGQGFITGLTGTKLKIPGHWVNPSGKYHIGMKNMYELYPEGVGTRMAREYRETHLVPTHTTIKAEAVRELQEFEDKHPNASNDTFDEKLIREDLKSKMDFLKEMETNSMIGFKDLGPTCDCVVFSDGSHWMAVIHTSGTGSLEDCTLLGNYRECLTYGTISDRGASHGTHVASIAAANFPNDPDRNGVAPGAQIVSICMFGIRYNGSSLVRALNKVIETGCHVINMSYDMSRHYFDGCFVNLVYVSPVLDLMSKVVNKYGILCVKSAGNYGPSLSTVGMIRTVHSQSFISVGAYVSPDMMTTAYSLNKQIPGLMYHWTSRGPTLTGDLGVTVCAPGGAITSVPTCELMGAELMSGTSMSAPNCAGCLCLLLSGVKALNVEYSLYSVRRAIENTALKIENYEPLTHGHGLIQVEKAFEHLIHYKDSLEMDVRFHITCGQGLGVYLREAIDVINPSLHIIKVEPIFLNHKQMDNKRKVDFEINLRLICDDEWITCAEFLHMTYTTREVTIRVDPQPLQEGCANFAMIKAYDINCVEKGPIYKPGYFWRQFIDIPANVTQMVVRVKNCEPMDEIDCFLQALQVRPLNSLQINKMDKSFSLRAQNETTFAFHLKTSRTLEVCFGQTYEVLADNRIQLDIKFHGLQPSLDSFTMFSSEMIARIDIQSNFDVEEITPRITIRNFIQMLMPIDSKLRPLDSRDVIPPAQQLYEGQDVKISSLSLLYGYDLTYGPEYISLVWMIFNSDTKQYIGTGLGLPSSIRLEKGDYIIKVQIKHTMSSQWERLCQLPFHIQYTVNKSLDLYDTYRNALTDSTRRIFRLPLRPDTPTSVFIRALVSYPPDIPITNGSYFTGRMEFADGITRFMAEDFQFKYVVDSQPIVKSASSATKVDENESKIPSEDQFSTAVSDLKISWVSKLKGKASEDLFNELRETDKTNVRLLLARIQALDSDSQRSQHLSRQICLAND</sequence>
<evidence type="ECO:0000256" key="7">
    <source>
        <dbReference type="ARBA" id="ARBA00022801"/>
    </source>
</evidence>
<evidence type="ECO:0000256" key="3">
    <source>
        <dbReference type="ARBA" id="ARBA00012462"/>
    </source>
</evidence>
<feature type="active site" description="Charge relay system" evidence="10">
    <location>
        <position position="441"/>
    </location>
</feature>
<dbReference type="Gene3D" id="2.20.25.690">
    <property type="match status" value="1"/>
</dbReference>
<dbReference type="GO" id="GO:0004177">
    <property type="term" value="F:aminopeptidase activity"/>
    <property type="evidence" value="ECO:0007669"/>
    <property type="project" value="UniProtKB-KW"/>
</dbReference>
<dbReference type="OrthoDB" id="6424942at2759"/>
<dbReference type="EC" id="3.4.14.10" evidence="3"/>
<evidence type="ECO:0000256" key="8">
    <source>
        <dbReference type="ARBA" id="ARBA00022825"/>
    </source>
</evidence>
<dbReference type="InterPro" id="IPR000209">
    <property type="entry name" value="Peptidase_S8/S53_dom"/>
</dbReference>
<comment type="catalytic activity">
    <reaction evidence="1">
        <text>Release of an N-terminal tripeptide from a polypeptide.</text>
        <dbReference type="EC" id="3.4.14.10"/>
    </reaction>
</comment>
<dbReference type="Pfam" id="PF12583">
    <property type="entry name" value="TPPII_C"/>
    <property type="match status" value="1"/>
</dbReference>
<keyword evidence="8 10" id="KW-0720">Serine protease</keyword>
<dbReference type="Gene3D" id="3.40.50.200">
    <property type="entry name" value="Peptidase S8/S53 domain"/>
    <property type="match status" value="1"/>
</dbReference>
<feature type="non-terminal residue" evidence="15">
    <location>
        <position position="1"/>
    </location>
</feature>
<evidence type="ECO:0000256" key="1">
    <source>
        <dbReference type="ARBA" id="ARBA00001910"/>
    </source>
</evidence>
<comment type="similarity">
    <text evidence="2 10">Belongs to the peptidase S8 family.</text>
</comment>
<evidence type="ECO:0000313" key="16">
    <source>
        <dbReference type="Proteomes" id="UP000728032"/>
    </source>
</evidence>
<dbReference type="Pfam" id="PF21223">
    <property type="entry name" value="TPPII_Ig-like-1"/>
    <property type="match status" value="1"/>
</dbReference>
<evidence type="ECO:0000256" key="9">
    <source>
        <dbReference type="ARBA" id="ARBA00032232"/>
    </source>
</evidence>
<reference evidence="15" key="1">
    <citation type="submission" date="2020-11" db="EMBL/GenBank/DDBJ databases">
        <authorList>
            <person name="Tran Van P."/>
        </authorList>
    </citation>
    <scope>NUCLEOTIDE SEQUENCE</scope>
</reference>
<evidence type="ECO:0000256" key="4">
    <source>
        <dbReference type="ARBA" id="ARBA00020244"/>
    </source>
</evidence>
<evidence type="ECO:0000259" key="11">
    <source>
        <dbReference type="Pfam" id="PF00082"/>
    </source>
</evidence>
<dbReference type="GO" id="GO:0004252">
    <property type="term" value="F:serine-type endopeptidase activity"/>
    <property type="evidence" value="ECO:0007669"/>
    <property type="project" value="UniProtKB-UniRule"/>
</dbReference>
<dbReference type="InterPro" id="IPR046939">
    <property type="entry name" value="TPPII_C_sf"/>
</dbReference>
<feature type="domain" description="Tripeptidyl peptidase II second Ig-like" evidence="12">
    <location>
        <begin position="748"/>
        <end position="913"/>
    </location>
</feature>